<feature type="transmembrane region" description="Helical" evidence="1">
    <location>
        <begin position="197"/>
        <end position="216"/>
    </location>
</feature>
<evidence type="ECO:0000313" key="2">
    <source>
        <dbReference type="EMBL" id="NMD49856.1"/>
    </source>
</evidence>
<protein>
    <recommendedName>
        <fullName evidence="4">Histidine kinase</fullName>
    </recommendedName>
</protein>
<gene>
    <name evidence="2" type="ORF">HHO37_09330</name>
</gene>
<comment type="caution">
    <text evidence="2">The sequence shown here is derived from an EMBL/GenBank/DDBJ whole genome shotgun (WGS) entry which is preliminary data.</text>
</comment>
<feature type="transmembrane region" description="Helical" evidence="1">
    <location>
        <begin position="169"/>
        <end position="191"/>
    </location>
</feature>
<dbReference type="AlphaFoldDB" id="A0A7X9QG67"/>
<keyword evidence="1" id="KW-0472">Membrane</keyword>
<proteinExistence type="predicted"/>
<evidence type="ECO:0008006" key="4">
    <source>
        <dbReference type="Google" id="ProtNLM"/>
    </source>
</evidence>
<feature type="transmembrane region" description="Helical" evidence="1">
    <location>
        <begin position="6"/>
        <end position="23"/>
    </location>
</feature>
<keyword evidence="1" id="KW-0812">Transmembrane</keyword>
<accession>A0A7X9QG67</accession>
<organism evidence="2 3">
    <name type="scientific">Streptococcus ratti</name>
    <dbReference type="NCBI Taxonomy" id="1341"/>
    <lineage>
        <taxon>Bacteria</taxon>
        <taxon>Bacillati</taxon>
        <taxon>Bacillota</taxon>
        <taxon>Bacilli</taxon>
        <taxon>Lactobacillales</taxon>
        <taxon>Streptococcaceae</taxon>
        <taxon>Streptococcus</taxon>
    </lineage>
</organism>
<dbReference type="RefSeq" id="WP_193523968.1">
    <property type="nucleotide sequence ID" value="NZ_JABASA010000025.1"/>
</dbReference>
<dbReference type="EMBL" id="JABASA010000025">
    <property type="protein sequence ID" value="NMD49856.1"/>
    <property type="molecule type" value="Genomic_DNA"/>
</dbReference>
<dbReference type="PANTHER" id="PTHR40448:SF1">
    <property type="entry name" value="TWO-COMPONENT SENSOR HISTIDINE KINASE"/>
    <property type="match status" value="1"/>
</dbReference>
<reference evidence="2 3" key="1">
    <citation type="submission" date="2020-04" db="EMBL/GenBank/DDBJ databases">
        <title>MicrobeNet Type strains.</title>
        <authorList>
            <person name="Nicholson A.C."/>
        </authorList>
    </citation>
    <scope>NUCLEOTIDE SEQUENCE [LARGE SCALE GENOMIC DNA]</scope>
    <source>
        <strain evidence="2 3">DSM 22768</strain>
    </source>
</reference>
<evidence type="ECO:0000256" key="1">
    <source>
        <dbReference type="SAM" id="Phobius"/>
    </source>
</evidence>
<sequence length="288" mass="33956">MAVVISLYISRIVVLLTSLFILKRNTKINYRKKDLAVFFLISLLLYVPLSNFYYLDYFFDLSLLYWLYSRSRQHYEILWVKIFIVLYSRGIYELTARFYSLNVISQIYPSVTKITGSDVIASPVLILVQCLLAVATNELFVRILKVDFAKFQKLSVYHNVLKIFRATSVLLLIYYGAQWLSYILFNFFGVISKNTELTIRQYISLIAMFTLIFFVVRLNQRVNEGLEEELLQKEEEEYNNLIAYTHQIESLYNDLRAFRHDYTNILASLQYSIDQGDLESIRESVTLN</sequence>
<keyword evidence="1" id="KW-1133">Transmembrane helix</keyword>
<dbReference type="GO" id="GO:0042802">
    <property type="term" value="F:identical protein binding"/>
    <property type="evidence" value="ECO:0007669"/>
    <property type="project" value="TreeGrafter"/>
</dbReference>
<dbReference type="PANTHER" id="PTHR40448">
    <property type="entry name" value="TWO-COMPONENT SENSOR HISTIDINE KINASE"/>
    <property type="match status" value="1"/>
</dbReference>
<evidence type="ECO:0000313" key="3">
    <source>
        <dbReference type="Proteomes" id="UP000532121"/>
    </source>
</evidence>
<feature type="transmembrane region" description="Helical" evidence="1">
    <location>
        <begin position="35"/>
        <end position="55"/>
    </location>
</feature>
<dbReference type="Proteomes" id="UP000532121">
    <property type="component" value="Unassembled WGS sequence"/>
</dbReference>
<name>A0A7X9QG67_STRRT</name>